<feature type="domain" description="Reverse transcriptase" evidence="2">
    <location>
        <begin position="48"/>
        <end position="120"/>
    </location>
</feature>
<feature type="region of interest" description="Disordered" evidence="1">
    <location>
        <begin position="1"/>
        <end position="43"/>
    </location>
</feature>
<evidence type="ECO:0000313" key="4">
    <source>
        <dbReference type="Proteomes" id="UP000499080"/>
    </source>
</evidence>
<gene>
    <name evidence="3" type="ORF">AVEN_32770_1</name>
</gene>
<evidence type="ECO:0000256" key="1">
    <source>
        <dbReference type="SAM" id="MobiDB-lite"/>
    </source>
</evidence>
<dbReference type="OrthoDB" id="6515318at2759"/>
<sequence>MIRNWRPVPQHSLHTPGASSDQSLRQASNIKHPSRTSYTPAASESFPGPAFWNLVANEVLTQSWPEGVHLQAFADDFIFIIKSPTKATLNSLANEALNQLKSWTAKHNLEISADKSNDMNFNKNRKRPRWPAGIRWEDNLPKRK</sequence>
<feature type="compositionally biased region" description="Polar residues" evidence="1">
    <location>
        <begin position="17"/>
        <end position="42"/>
    </location>
</feature>
<dbReference type="InterPro" id="IPR000477">
    <property type="entry name" value="RT_dom"/>
</dbReference>
<accession>A0A4Y2CWW9</accession>
<evidence type="ECO:0000313" key="3">
    <source>
        <dbReference type="EMBL" id="GBM08224.1"/>
    </source>
</evidence>
<name>A0A4Y2CWW9_ARAVE</name>
<evidence type="ECO:0000259" key="2">
    <source>
        <dbReference type="Pfam" id="PF00078"/>
    </source>
</evidence>
<comment type="caution">
    <text evidence="3">The sequence shown here is derived from an EMBL/GenBank/DDBJ whole genome shotgun (WGS) entry which is preliminary data.</text>
</comment>
<keyword evidence="4" id="KW-1185">Reference proteome</keyword>
<dbReference type="AlphaFoldDB" id="A0A4Y2CWW9"/>
<reference evidence="3 4" key="1">
    <citation type="journal article" date="2019" name="Sci. Rep.">
        <title>Orb-weaving spider Araneus ventricosus genome elucidates the spidroin gene catalogue.</title>
        <authorList>
            <person name="Kono N."/>
            <person name="Nakamura H."/>
            <person name="Ohtoshi R."/>
            <person name="Moran D.A.P."/>
            <person name="Shinohara A."/>
            <person name="Yoshida Y."/>
            <person name="Fujiwara M."/>
            <person name="Mori M."/>
            <person name="Tomita M."/>
            <person name="Arakawa K."/>
        </authorList>
    </citation>
    <scope>NUCLEOTIDE SEQUENCE [LARGE SCALE GENOMIC DNA]</scope>
</reference>
<dbReference type="Pfam" id="PF00078">
    <property type="entry name" value="RVT_1"/>
    <property type="match status" value="1"/>
</dbReference>
<organism evidence="3 4">
    <name type="scientific">Araneus ventricosus</name>
    <name type="common">Orbweaver spider</name>
    <name type="synonym">Epeira ventricosa</name>
    <dbReference type="NCBI Taxonomy" id="182803"/>
    <lineage>
        <taxon>Eukaryota</taxon>
        <taxon>Metazoa</taxon>
        <taxon>Ecdysozoa</taxon>
        <taxon>Arthropoda</taxon>
        <taxon>Chelicerata</taxon>
        <taxon>Arachnida</taxon>
        <taxon>Araneae</taxon>
        <taxon>Araneomorphae</taxon>
        <taxon>Entelegynae</taxon>
        <taxon>Araneoidea</taxon>
        <taxon>Araneidae</taxon>
        <taxon>Araneus</taxon>
    </lineage>
</organism>
<protein>
    <recommendedName>
        <fullName evidence="2">Reverse transcriptase domain-containing protein</fullName>
    </recommendedName>
</protein>
<proteinExistence type="predicted"/>
<dbReference type="Proteomes" id="UP000499080">
    <property type="component" value="Unassembled WGS sequence"/>
</dbReference>
<dbReference type="EMBL" id="BGPR01000253">
    <property type="protein sequence ID" value="GBM08224.1"/>
    <property type="molecule type" value="Genomic_DNA"/>
</dbReference>